<evidence type="ECO:0000313" key="2">
    <source>
        <dbReference type="Proteomes" id="UP000199245"/>
    </source>
</evidence>
<gene>
    <name evidence="1" type="ORF">SAMN05216337_101469</name>
</gene>
<dbReference type="EMBL" id="FMZW01000014">
    <property type="protein sequence ID" value="SDD70350.1"/>
    <property type="molecule type" value="Genomic_DNA"/>
</dbReference>
<dbReference type="Proteomes" id="UP000199245">
    <property type="component" value="Unassembled WGS sequence"/>
</dbReference>
<dbReference type="Pfam" id="PF07369">
    <property type="entry name" value="DUF1488"/>
    <property type="match status" value="1"/>
</dbReference>
<name>A0A1G6WWM0_9BRAD</name>
<dbReference type="AlphaFoldDB" id="A0A1G6WWM0"/>
<dbReference type="InterPro" id="IPR036692">
    <property type="entry name" value="Shew3726-like_sf"/>
</dbReference>
<sequence>MPLTRGRIGGYDSERLAFGFTMMNGDQEIECQISDAALDELAGTRGTASLARQAQFVALRDAVEQIASDIYDSGPMVKGRTIRIFTKHISKEQS</sequence>
<reference evidence="1 2" key="1">
    <citation type="submission" date="2016-10" db="EMBL/GenBank/DDBJ databases">
        <authorList>
            <person name="de Groot N.N."/>
        </authorList>
    </citation>
    <scope>NUCLEOTIDE SEQUENCE [LARGE SCALE GENOMIC DNA]</scope>
    <source>
        <strain evidence="1 2">R5</strain>
    </source>
</reference>
<accession>A0A1G6WWM0</accession>
<dbReference type="RefSeq" id="WP_092083400.1">
    <property type="nucleotide sequence ID" value="NZ_FMZW01000014.1"/>
</dbReference>
<protein>
    <recommendedName>
        <fullName evidence="3">DUF1488 domain-containing protein</fullName>
    </recommendedName>
</protein>
<evidence type="ECO:0008006" key="3">
    <source>
        <dbReference type="Google" id="ProtNLM"/>
    </source>
</evidence>
<dbReference type="SUPFAM" id="SSF160272">
    <property type="entry name" value="Shew3726-like"/>
    <property type="match status" value="1"/>
</dbReference>
<evidence type="ECO:0000313" key="1">
    <source>
        <dbReference type="EMBL" id="SDD70350.1"/>
    </source>
</evidence>
<dbReference type="InterPro" id="IPR009962">
    <property type="entry name" value="DUF1488"/>
</dbReference>
<organism evidence="1 2">
    <name type="scientific">Bradyrhizobium brasilense</name>
    <dbReference type="NCBI Taxonomy" id="1419277"/>
    <lineage>
        <taxon>Bacteria</taxon>
        <taxon>Pseudomonadati</taxon>
        <taxon>Pseudomonadota</taxon>
        <taxon>Alphaproteobacteria</taxon>
        <taxon>Hyphomicrobiales</taxon>
        <taxon>Nitrobacteraceae</taxon>
        <taxon>Bradyrhizobium</taxon>
    </lineage>
</organism>
<proteinExistence type="predicted"/>